<dbReference type="PROSITE" id="PS51831">
    <property type="entry name" value="HD"/>
    <property type="match status" value="1"/>
</dbReference>
<dbReference type="InterPro" id="IPR026875">
    <property type="entry name" value="PHydrolase_assoc_dom"/>
</dbReference>
<gene>
    <name evidence="4" type="ORF">SAMN05660686_04024</name>
</gene>
<keyword evidence="1" id="KW-0378">Hydrolase</keyword>
<dbReference type="OrthoDB" id="9803619at2"/>
<feature type="region of interest" description="Disordered" evidence="2">
    <location>
        <begin position="1"/>
        <end position="23"/>
    </location>
</feature>
<dbReference type="InterPro" id="IPR006261">
    <property type="entry name" value="dGTPase"/>
</dbReference>
<dbReference type="InterPro" id="IPR006674">
    <property type="entry name" value="HD_domain"/>
</dbReference>
<evidence type="ECO:0000256" key="1">
    <source>
        <dbReference type="ARBA" id="ARBA00022801"/>
    </source>
</evidence>
<dbReference type="Proteomes" id="UP000198615">
    <property type="component" value="Unassembled WGS sequence"/>
</dbReference>
<name>A0A8G2F036_9PROT</name>
<proteinExistence type="predicted"/>
<comment type="caution">
    <text evidence="4">The sequence shown here is derived from an EMBL/GenBank/DDBJ whole genome shotgun (WGS) entry which is preliminary data.</text>
</comment>
<sequence length="434" mass="48166">MKDDLAALTERRHPEPPRSADVRDAYDHDKGRVIHSAAFRRLQGKTQVMATGEGDFHRTRLTHSIECGQIGEGLLLKIRADPSVPETVKAWLPSASLMTASCHAHDLGHPPYGHSGEETLNACMAGSGGFEGNGQTLRVLNRLEKYRRPGIGLNPTRRLNLAVLKYPASYSACSAAFATLGKDADDRPPKCYLDSEQDIVDWALAPFSNADRDTLPALDTTGRPIYRTMDCALMECADDIAYGVHDLEDAIARGLIRRDTFEAYAAAATDLPDFEGLKTEGLGLDRDALADALFSRSSYDRKQAISALVNVLVTHVTVFERPEFEHPLLRHTVDFAGPVKDLVRFLKTFVYQTVINSASVRQLRRKGHLVVNSLFDELVLDPTMIPEGARDDLLDSDPIRRQVCDYIAGMTDTYAERLYRRMFEPGFGTTTDEL</sequence>
<evidence type="ECO:0000256" key="2">
    <source>
        <dbReference type="SAM" id="MobiDB-lite"/>
    </source>
</evidence>
<dbReference type="RefSeq" id="WP_093153182.1">
    <property type="nucleotide sequence ID" value="NZ_FNBW01000014.1"/>
</dbReference>
<dbReference type="NCBIfam" id="NF041026">
    <property type="entry name" value="antiphage_dGTPase"/>
    <property type="match status" value="1"/>
</dbReference>
<dbReference type="Pfam" id="PF13286">
    <property type="entry name" value="HD_assoc"/>
    <property type="match status" value="1"/>
</dbReference>
<protein>
    <submittedName>
        <fullName evidence="4">dGTPase</fullName>
    </submittedName>
</protein>
<keyword evidence="5" id="KW-1185">Reference proteome</keyword>
<reference evidence="4 5" key="1">
    <citation type="submission" date="2016-10" db="EMBL/GenBank/DDBJ databases">
        <authorList>
            <person name="Varghese N."/>
            <person name="Submissions S."/>
        </authorList>
    </citation>
    <scope>NUCLEOTIDE SEQUENCE [LARGE SCALE GENOMIC DNA]</scope>
    <source>
        <strain evidence="4 5">DSM 18839</strain>
    </source>
</reference>
<dbReference type="EMBL" id="FNBW01000014">
    <property type="protein sequence ID" value="SDG31912.1"/>
    <property type="molecule type" value="Genomic_DNA"/>
</dbReference>
<dbReference type="AlphaFoldDB" id="A0A8G2F036"/>
<dbReference type="SMART" id="SM00471">
    <property type="entry name" value="HDc"/>
    <property type="match status" value="1"/>
</dbReference>
<evidence type="ECO:0000313" key="5">
    <source>
        <dbReference type="Proteomes" id="UP000198615"/>
    </source>
</evidence>
<dbReference type="InterPro" id="IPR003607">
    <property type="entry name" value="HD/PDEase_dom"/>
</dbReference>
<evidence type="ECO:0000259" key="3">
    <source>
        <dbReference type="PROSITE" id="PS51831"/>
    </source>
</evidence>
<dbReference type="Gene3D" id="1.10.3210.10">
    <property type="entry name" value="Hypothetical protein af1432"/>
    <property type="match status" value="1"/>
</dbReference>
<feature type="domain" description="HD" evidence="3">
    <location>
        <begin position="60"/>
        <end position="243"/>
    </location>
</feature>
<dbReference type="SUPFAM" id="SSF109604">
    <property type="entry name" value="HD-domain/PDEase-like"/>
    <property type="match status" value="1"/>
</dbReference>
<organism evidence="4 5">
    <name type="scientific">Thalassobaculum litoreum DSM 18839</name>
    <dbReference type="NCBI Taxonomy" id="1123362"/>
    <lineage>
        <taxon>Bacteria</taxon>
        <taxon>Pseudomonadati</taxon>
        <taxon>Pseudomonadota</taxon>
        <taxon>Alphaproteobacteria</taxon>
        <taxon>Rhodospirillales</taxon>
        <taxon>Thalassobaculaceae</taxon>
        <taxon>Thalassobaculum</taxon>
    </lineage>
</organism>
<evidence type="ECO:0000313" key="4">
    <source>
        <dbReference type="EMBL" id="SDG31912.1"/>
    </source>
</evidence>
<dbReference type="NCBIfam" id="NF003701">
    <property type="entry name" value="PRK05318.1"/>
    <property type="match status" value="1"/>
</dbReference>
<dbReference type="NCBIfam" id="TIGR01353">
    <property type="entry name" value="dGTP_triPase"/>
    <property type="match status" value="1"/>
</dbReference>
<dbReference type="GO" id="GO:0016793">
    <property type="term" value="F:triphosphoric monoester hydrolase activity"/>
    <property type="evidence" value="ECO:0007669"/>
    <property type="project" value="InterPro"/>
</dbReference>
<accession>A0A8G2F036</accession>